<evidence type="ECO:0008006" key="5">
    <source>
        <dbReference type="Google" id="ProtNLM"/>
    </source>
</evidence>
<organism evidence="3 4">
    <name type="scientific">Stenotrophomonas oahuensis</name>
    <dbReference type="NCBI Taxonomy" id="3003271"/>
    <lineage>
        <taxon>Bacteria</taxon>
        <taxon>Pseudomonadati</taxon>
        <taxon>Pseudomonadota</taxon>
        <taxon>Gammaproteobacteria</taxon>
        <taxon>Lysobacterales</taxon>
        <taxon>Lysobacteraceae</taxon>
        <taxon>Stenotrophomonas</taxon>
    </lineage>
</organism>
<accession>A0ABY9YT14</accession>
<keyword evidence="4" id="KW-1185">Reference proteome</keyword>
<feature type="signal peptide" evidence="2">
    <location>
        <begin position="1"/>
        <end position="26"/>
    </location>
</feature>
<dbReference type="EMBL" id="CP115541">
    <property type="protein sequence ID" value="WNH54085.1"/>
    <property type="molecule type" value="Genomic_DNA"/>
</dbReference>
<gene>
    <name evidence="3" type="ORF">PDM29_07355</name>
</gene>
<sequence length="218" mass="23632">MIQKRGMLAAISFAALLQTACSVGEAVTPPTSHESQVPSPTRSTETEGTAVHRPQPQTARYAKPLSSTSIQLPAEPADPRHLTAEATFVQKGGLASDEVELVLLSREAFAGTVEALEQESVRSIEAHDITRYVRNVIDRGLTSDMRLSSFSCGVSVCMGSVQKGSEFAMNWSIAQLEDDALQFHAVAQTMEKMGGVYENRFVFSTNPELRNFVGPLSQ</sequence>
<feature type="region of interest" description="Disordered" evidence="1">
    <location>
        <begin position="26"/>
        <end position="57"/>
    </location>
</feature>
<dbReference type="RefSeq" id="WP_311193198.1">
    <property type="nucleotide sequence ID" value="NZ_CP115541.1"/>
</dbReference>
<dbReference type="Proteomes" id="UP001302072">
    <property type="component" value="Chromosome"/>
</dbReference>
<keyword evidence="2" id="KW-0732">Signal</keyword>
<evidence type="ECO:0000256" key="1">
    <source>
        <dbReference type="SAM" id="MobiDB-lite"/>
    </source>
</evidence>
<evidence type="ECO:0000313" key="4">
    <source>
        <dbReference type="Proteomes" id="UP001302072"/>
    </source>
</evidence>
<proteinExistence type="predicted"/>
<evidence type="ECO:0000256" key="2">
    <source>
        <dbReference type="SAM" id="SignalP"/>
    </source>
</evidence>
<name>A0ABY9YT14_9GAMM</name>
<feature type="chain" id="PRO_5047235222" description="Lipoprotein" evidence="2">
    <location>
        <begin position="27"/>
        <end position="218"/>
    </location>
</feature>
<feature type="compositionally biased region" description="Polar residues" evidence="1">
    <location>
        <begin position="29"/>
        <end position="47"/>
    </location>
</feature>
<evidence type="ECO:0000313" key="3">
    <source>
        <dbReference type="EMBL" id="WNH54085.1"/>
    </source>
</evidence>
<reference evidence="3 4" key="1">
    <citation type="submission" date="2022-12" db="EMBL/GenBank/DDBJ databases">
        <title>Two new species, Stenotrophomonas aracearum and Stenotrophomonas oahuensis, isolated from Anthurium (Araceae family) in Hawaii.</title>
        <authorList>
            <person name="Chunag S.C."/>
            <person name="Dobhal S."/>
            <person name="Alvarez A."/>
            <person name="Arif M."/>
        </authorList>
    </citation>
    <scope>NUCLEOTIDE SEQUENCE [LARGE SCALE GENOMIC DNA]</scope>
    <source>
        <strain evidence="3 4">A5586</strain>
    </source>
</reference>
<protein>
    <recommendedName>
        <fullName evidence="5">Lipoprotein</fullName>
    </recommendedName>
</protein>